<dbReference type="GO" id="GO:0005789">
    <property type="term" value="C:endoplasmic reticulum membrane"/>
    <property type="evidence" value="ECO:0007669"/>
    <property type="project" value="UniProtKB-SubCell"/>
</dbReference>
<feature type="domain" description="Sec20 C-terminal" evidence="11">
    <location>
        <begin position="47"/>
        <end position="137"/>
    </location>
</feature>
<evidence type="ECO:0000256" key="7">
    <source>
        <dbReference type="ARBA" id="ARBA00023054"/>
    </source>
</evidence>
<evidence type="ECO:0000256" key="4">
    <source>
        <dbReference type="ARBA" id="ARBA00022824"/>
    </source>
</evidence>
<dbReference type="Proteomes" id="UP000783686">
    <property type="component" value="Unassembled WGS sequence"/>
</dbReference>
<reference evidence="12" key="1">
    <citation type="submission" date="2020-09" db="EMBL/GenBank/DDBJ databases">
        <authorList>
            <person name="Kikuchi T."/>
        </authorList>
    </citation>
    <scope>NUCLEOTIDE SEQUENCE</scope>
    <source>
        <strain evidence="12">SH1</strain>
    </source>
</reference>
<gene>
    <name evidence="12" type="ORF">BOKJ2_LOCUS871</name>
</gene>
<protein>
    <recommendedName>
        <fullName evidence="11">Sec20 C-terminal domain-containing protein</fullName>
    </recommendedName>
</protein>
<comment type="subcellular location">
    <subcellularLocation>
        <location evidence="1">Endoplasmic reticulum membrane</location>
        <topology evidence="1">Single-pass type IV membrane protein</topology>
    </subcellularLocation>
</comment>
<dbReference type="EMBL" id="CAJFCW020000001">
    <property type="protein sequence ID" value="CAG9080785.1"/>
    <property type="molecule type" value="Genomic_DNA"/>
</dbReference>
<dbReference type="InterPro" id="IPR005606">
    <property type="entry name" value="Sec20"/>
</dbReference>
<evidence type="ECO:0000256" key="10">
    <source>
        <dbReference type="SAM" id="Phobius"/>
    </source>
</evidence>
<sequence length="144" mass="16705">MVINKEKREQILVQKNIKDEEERKKLLEGIRPIKLKKNIRNRQVAAQAADTTTSLNSLVRRMGDEVKLGEQSTMILSQTSGMLVDTQGHMGSIGMTIRASGKLLHKYGRREFTDKILLILALLLYFGVCIYILRKRVFRVFEWW</sequence>
<dbReference type="EMBL" id="CAJFDH010000001">
    <property type="protein sequence ID" value="CAD5206187.1"/>
    <property type="molecule type" value="Genomic_DNA"/>
</dbReference>
<evidence type="ECO:0000256" key="2">
    <source>
        <dbReference type="ARBA" id="ARBA00022448"/>
    </source>
</evidence>
<dbReference type="Proteomes" id="UP000614601">
    <property type="component" value="Unassembled WGS sequence"/>
</dbReference>
<evidence type="ECO:0000256" key="6">
    <source>
        <dbReference type="ARBA" id="ARBA00022989"/>
    </source>
</evidence>
<keyword evidence="7" id="KW-0175">Coiled coil</keyword>
<dbReference type="GO" id="GO:0005484">
    <property type="term" value="F:SNAP receptor activity"/>
    <property type="evidence" value="ECO:0007669"/>
    <property type="project" value="InterPro"/>
</dbReference>
<feature type="transmembrane region" description="Helical" evidence="10">
    <location>
        <begin position="116"/>
        <end position="134"/>
    </location>
</feature>
<keyword evidence="13" id="KW-1185">Reference proteome</keyword>
<evidence type="ECO:0000256" key="9">
    <source>
        <dbReference type="ARBA" id="ARBA00037934"/>
    </source>
</evidence>
<organism evidence="12 13">
    <name type="scientific">Bursaphelenchus okinawaensis</name>
    <dbReference type="NCBI Taxonomy" id="465554"/>
    <lineage>
        <taxon>Eukaryota</taxon>
        <taxon>Metazoa</taxon>
        <taxon>Ecdysozoa</taxon>
        <taxon>Nematoda</taxon>
        <taxon>Chromadorea</taxon>
        <taxon>Rhabditida</taxon>
        <taxon>Tylenchina</taxon>
        <taxon>Tylenchomorpha</taxon>
        <taxon>Aphelenchoidea</taxon>
        <taxon>Aphelenchoididae</taxon>
        <taxon>Bursaphelenchus</taxon>
    </lineage>
</organism>
<dbReference type="PANTHER" id="PTHR12825">
    <property type="entry name" value="BNIP1-RELATED"/>
    <property type="match status" value="1"/>
</dbReference>
<dbReference type="GO" id="GO:0031201">
    <property type="term" value="C:SNARE complex"/>
    <property type="evidence" value="ECO:0007669"/>
    <property type="project" value="TreeGrafter"/>
</dbReference>
<dbReference type="AlphaFoldDB" id="A0A811JS78"/>
<evidence type="ECO:0000256" key="3">
    <source>
        <dbReference type="ARBA" id="ARBA00022692"/>
    </source>
</evidence>
<keyword evidence="5" id="KW-0931">ER-Golgi transport</keyword>
<comment type="caution">
    <text evidence="12">The sequence shown here is derived from an EMBL/GenBank/DDBJ whole genome shotgun (WGS) entry which is preliminary data.</text>
</comment>
<keyword evidence="6 10" id="KW-1133">Transmembrane helix</keyword>
<dbReference type="GO" id="GO:0006890">
    <property type="term" value="P:retrograde vesicle-mediated transport, Golgi to endoplasmic reticulum"/>
    <property type="evidence" value="ECO:0007669"/>
    <property type="project" value="InterPro"/>
</dbReference>
<proteinExistence type="inferred from homology"/>
<evidence type="ECO:0000313" key="12">
    <source>
        <dbReference type="EMBL" id="CAD5206187.1"/>
    </source>
</evidence>
<keyword evidence="2" id="KW-0813">Transport</keyword>
<name>A0A811JS78_9BILA</name>
<keyword evidence="3 10" id="KW-0812">Transmembrane</keyword>
<evidence type="ECO:0000259" key="11">
    <source>
        <dbReference type="Pfam" id="PF03908"/>
    </source>
</evidence>
<keyword evidence="4" id="KW-0256">Endoplasmic reticulum</keyword>
<evidence type="ECO:0000256" key="1">
    <source>
        <dbReference type="ARBA" id="ARBA00004163"/>
    </source>
</evidence>
<dbReference type="OrthoDB" id="46868at2759"/>
<evidence type="ECO:0000313" key="13">
    <source>
        <dbReference type="Proteomes" id="UP000614601"/>
    </source>
</evidence>
<comment type="similarity">
    <text evidence="9">Belongs to the SEC20 family.</text>
</comment>
<evidence type="ECO:0000256" key="5">
    <source>
        <dbReference type="ARBA" id="ARBA00022892"/>
    </source>
</evidence>
<dbReference type="Pfam" id="PF03908">
    <property type="entry name" value="Sec20"/>
    <property type="match status" value="1"/>
</dbReference>
<dbReference type="InterPro" id="IPR056173">
    <property type="entry name" value="Sec20_C"/>
</dbReference>
<accession>A0A811JS78</accession>
<evidence type="ECO:0000256" key="8">
    <source>
        <dbReference type="ARBA" id="ARBA00023136"/>
    </source>
</evidence>
<keyword evidence="8 10" id="KW-0472">Membrane</keyword>
<dbReference type="PANTHER" id="PTHR12825:SF0">
    <property type="entry name" value="VESICLE TRANSPORT PROTEIN SEC20"/>
    <property type="match status" value="1"/>
</dbReference>